<dbReference type="EMBL" id="QQSY01000002">
    <property type="protein sequence ID" value="RDI98558.1"/>
    <property type="molecule type" value="Genomic_DNA"/>
</dbReference>
<reference evidence="2 3" key="1">
    <citation type="submission" date="2018-07" db="EMBL/GenBank/DDBJ databases">
        <title>Dyella solisilvae sp. nov., isolated from the pine and broad-leaved mixed forest soil.</title>
        <authorList>
            <person name="Gao Z."/>
            <person name="Qiu L."/>
        </authorList>
    </citation>
    <scope>NUCLEOTIDE SEQUENCE [LARGE SCALE GENOMIC DNA]</scope>
    <source>
        <strain evidence="2 3">DHG54</strain>
    </source>
</reference>
<dbReference type="InterPro" id="IPR021307">
    <property type="entry name" value="DUF2884"/>
</dbReference>
<dbReference type="Pfam" id="PF11101">
    <property type="entry name" value="DUF2884"/>
    <property type="match status" value="1"/>
</dbReference>
<comment type="caution">
    <text evidence="2">The sequence shown here is derived from an EMBL/GenBank/DDBJ whole genome shotgun (WGS) entry which is preliminary data.</text>
</comment>
<keyword evidence="3" id="KW-1185">Reference proteome</keyword>
<accession>A0A370K7C8</accession>
<dbReference type="Proteomes" id="UP000254711">
    <property type="component" value="Unassembled WGS sequence"/>
</dbReference>
<sequence length="300" mass="32419">MSCRRLAAHRPGERRAKPARRPALGAMDMRNTFVALALMAGMAGAGAVQAGSIDVHDVSCGFSSDYDVRVAPDGIDFRRESGHPGEIFMHEGRLRVDGHDLTVSAADAGRLRDYEAQVRGLLPEVAAIAREGLNIGYAAMRTVLATFAENEADRRAMLDRLDQNYRQAQTRIDESLGKGVWQSHEMDDVIETGIEQTVSDLVGKVAGAAVSAALSGDQAKVAALQARASSLDKTIRHEVDARATALNRRADALCPRLGSLQQLQQQLQLRLPDGSPLKLITYDGKDNKKLTTAAEHARAD</sequence>
<evidence type="ECO:0000313" key="2">
    <source>
        <dbReference type="EMBL" id="RDI98558.1"/>
    </source>
</evidence>
<dbReference type="AlphaFoldDB" id="A0A370K7C8"/>
<proteinExistence type="predicted"/>
<feature type="region of interest" description="Disordered" evidence="1">
    <location>
        <begin position="1"/>
        <end position="21"/>
    </location>
</feature>
<evidence type="ECO:0000256" key="1">
    <source>
        <dbReference type="SAM" id="MobiDB-lite"/>
    </source>
</evidence>
<name>A0A370K7C8_9GAMM</name>
<evidence type="ECO:0000313" key="3">
    <source>
        <dbReference type="Proteomes" id="UP000254711"/>
    </source>
</evidence>
<gene>
    <name evidence="2" type="ORF">DVT68_08485</name>
</gene>
<organism evidence="2 3">
    <name type="scientific">Dyella solisilvae</name>
    <dbReference type="NCBI Taxonomy" id="1920168"/>
    <lineage>
        <taxon>Bacteria</taxon>
        <taxon>Pseudomonadati</taxon>
        <taxon>Pseudomonadota</taxon>
        <taxon>Gammaproteobacteria</taxon>
        <taxon>Lysobacterales</taxon>
        <taxon>Rhodanobacteraceae</taxon>
        <taxon>Dyella</taxon>
    </lineage>
</organism>
<protein>
    <submittedName>
        <fullName evidence="2">DUF2884 family protein</fullName>
    </submittedName>
</protein>